<dbReference type="AlphaFoldDB" id="A0A7C4ELB2"/>
<dbReference type="FunFam" id="3.10.290.10:FF:000003">
    <property type="entry name" value="Pseudouridine synthase"/>
    <property type="match status" value="1"/>
</dbReference>
<accession>A0A7C4ELB2</accession>
<gene>
    <name evidence="7" type="ORF">ENV75_02490</name>
</gene>
<dbReference type="GO" id="GO:0000455">
    <property type="term" value="P:enzyme-directed rRNA pseudouridine synthesis"/>
    <property type="evidence" value="ECO:0007669"/>
    <property type="project" value="UniProtKB-ARBA"/>
</dbReference>
<dbReference type="SUPFAM" id="SSF55120">
    <property type="entry name" value="Pseudouridine synthase"/>
    <property type="match status" value="1"/>
</dbReference>
<evidence type="ECO:0000256" key="5">
    <source>
        <dbReference type="RuleBase" id="RU003887"/>
    </source>
</evidence>
<evidence type="ECO:0000256" key="1">
    <source>
        <dbReference type="ARBA" id="ARBA00008348"/>
    </source>
</evidence>
<name>A0A7C4ELB2_9BACT</name>
<evidence type="ECO:0000256" key="2">
    <source>
        <dbReference type="ARBA" id="ARBA00022884"/>
    </source>
</evidence>
<dbReference type="InterPro" id="IPR020103">
    <property type="entry name" value="PsdUridine_synth_cat_dom_sf"/>
</dbReference>
<proteinExistence type="inferred from homology"/>
<dbReference type="GO" id="GO:0120159">
    <property type="term" value="F:rRNA pseudouridine synthase activity"/>
    <property type="evidence" value="ECO:0007669"/>
    <property type="project" value="UniProtKB-ARBA"/>
</dbReference>
<evidence type="ECO:0000256" key="4">
    <source>
        <dbReference type="PROSITE-ProRule" id="PRU00182"/>
    </source>
</evidence>
<dbReference type="Gene3D" id="3.30.70.580">
    <property type="entry name" value="Pseudouridine synthase I, catalytic domain, N-terminal subdomain"/>
    <property type="match status" value="1"/>
</dbReference>
<dbReference type="SUPFAM" id="SSF55174">
    <property type="entry name" value="Alpha-L RNA-binding motif"/>
    <property type="match status" value="1"/>
</dbReference>
<keyword evidence="2 4" id="KW-0694">RNA-binding</keyword>
<dbReference type="Gene3D" id="3.10.290.10">
    <property type="entry name" value="RNA-binding S4 domain"/>
    <property type="match status" value="1"/>
</dbReference>
<dbReference type="InterPro" id="IPR018496">
    <property type="entry name" value="PsdUridine_synth_RsuA/RluB_CS"/>
</dbReference>
<organism evidence="7">
    <name type="scientific">Thermodesulfovibrio aggregans</name>
    <dbReference type="NCBI Taxonomy" id="86166"/>
    <lineage>
        <taxon>Bacteria</taxon>
        <taxon>Pseudomonadati</taxon>
        <taxon>Nitrospirota</taxon>
        <taxon>Thermodesulfovibrionia</taxon>
        <taxon>Thermodesulfovibrionales</taxon>
        <taxon>Thermodesulfovibrionaceae</taxon>
        <taxon>Thermodesulfovibrio</taxon>
    </lineage>
</organism>
<comment type="caution">
    <text evidence="7">The sequence shown here is derived from an EMBL/GenBank/DDBJ whole genome shotgun (WGS) entry which is preliminary data.</text>
</comment>
<dbReference type="CDD" id="cd00165">
    <property type="entry name" value="S4"/>
    <property type="match status" value="1"/>
</dbReference>
<evidence type="ECO:0000313" key="7">
    <source>
        <dbReference type="EMBL" id="HGG99306.1"/>
    </source>
</evidence>
<dbReference type="PROSITE" id="PS01149">
    <property type="entry name" value="PSI_RSU"/>
    <property type="match status" value="1"/>
</dbReference>
<protein>
    <recommendedName>
        <fullName evidence="5">Pseudouridine synthase</fullName>
        <ecNumber evidence="5">5.4.99.-</ecNumber>
    </recommendedName>
</protein>
<dbReference type="InterPro" id="IPR006145">
    <property type="entry name" value="PsdUridine_synth_RsuA/RluA"/>
</dbReference>
<dbReference type="NCBIfam" id="TIGR00093">
    <property type="entry name" value="pseudouridine synthase"/>
    <property type="match status" value="1"/>
</dbReference>
<dbReference type="InterPro" id="IPR002942">
    <property type="entry name" value="S4_RNA-bd"/>
</dbReference>
<dbReference type="EMBL" id="DTHO01000022">
    <property type="protein sequence ID" value="HGG99306.1"/>
    <property type="molecule type" value="Genomic_DNA"/>
</dbReference>
<sequence length="248" mass="28497">MLERLQKILSQFGVASRRKAEELIKEGRVTVNGQIAHLGQKANPEKDYIKVDGKLLIKPEPKVYYAFYKPTKVITSLIDPEGRPTIKDFIKDIKFRVYPVGRLDYDSEGLIILTNDGELAYKVMHPSSEIEKTYMVKVDGIIDEEKMEKLRKGIKIEGRLARAVNVTFIKKLKANSWIRITLHEGRKRQIRKMLERVGHPVLRLIRVAIDGVKLGDLKAGEYRVLTNEEIKSLKNAVKLPVILKNKRK</sequence>
<dbReference type="CDD" id="cd02870">
    <property type="entry name" value="PseudoU_synth_RsuA_like"/>
    <property type="match status" value="1"/>
</dbReference>
<dbReference type="PANTHER" id="PTHR47683:SF2">
    <property type="entry name" value="RNA-BINDING S4 DOMAIN-CONTAINING PROTEIN"/>
    <property type="match status" value="1"/>
</dbReference>
<dbReference type="InterPro" id="IPR000748">
    <property type="entry name" value="PsdUridine_synth_RsuA/RluB/E/F"/>
</dbReference>
<evidence type="ECO:0000256" key="3">
    <source>
        <dbReference type="ARBA" id="ARBA00023235"/>
    </source>
</evidence>
<dbReference type="InterPro" id="IPR036986">
    <property type="entry name" value="S4_RNA-bd_sf"/>
</dbReference>
<dbReference type="GO" id="GO:0003723">
    <property type="term" value="F:RNA binding"/>
    <property type="evidence" value="ECO:0007669"/>
    <property type="project" value="UniProtKB-KW"/>
</dbReference>
<dbReference type="PROSITE" id="PS50889">
    <property type="entry name" value="S4"/>
    <property type="match status" value="1"/>
</dbReference>
<feature type="domain" description="RNA-binding S4" evidence="6">
    <location>
        <begin position="3"/>
        <end position="66"/>
    </location>
</feature>
<reference evidence="7" key="1">
    <citation type="journal article" date="2020" name="mSystems">
        <title>Genome- and Community-Level Interaction Insights into Carbon Utilization and Element Cycling Functions of Hydrothermarchaeota in Hydrothermal Sediment.</title>
        <authorList>
            <person name="Zhou Z."/>
            <person name="Liu Y."/>
            <person name="Xu W."/>
            <person name="Pan J."/>
            <person name="Luo Z.H."/>
            <person name="Li M."/>
        </authorList>
    </citation>
    <scope>NUCLEOTIDE SEQUENCE [LARGE SCALE GENOMIC DNA]</scope>
    <source>
        <strain evidence="7">SpSt-788</strain>
    </source>
</reference>
<dbReference type="InterPro" id="IPR050343">
    <property type="entry name" value="RsuA_PseudoU_synthase"/>
</dbReference>
<evidence type="ECO:0000259" key="6">
    <source>
        <dbReference type="SMART" id="SM00363"/>
    </source>
</evidence>
<dbReference type="Pfam" id="PF00849">
    <property type="entry name" value="PseudoU_synth_2"/>
    <property type="match status" value="1"/>
</dbReference>
<keyword evidence="3 5" id="KW-0413">Isomerase</keyword>
<dbReference type="GO" id="GO:0005829">
    <property type="term" value="C:cytosol"/>
    <property type="evidence" value="ECO:0007669"/>
    <property type="project" value="UniProtKB-ARBA"/>
</dbReference>
<dbReference type="InterPro" id="IPR020094">
    <property type="entry name" value="TruA/RsuA/RluB/E/F_N"/>
</dbReference>
<dbReference type="Pfam" id="PF01479">
    <property type="entry name" value="S4"/>
    <property type="match status" value="1"/>
</dbReference>
<dbReference type="InterPro" id="IPR042092">
    <property type="entry name" value="PsdUridine_s_RsuA/RluB/E/F_cat"/>
</dbReference>
<dbReference type="PANTHER" id="PTHR47683">
    <property type="entry name" value="PSEUDOURIDINE SYNTHASE FAMILY PROTEIN-RELATED"/>
    <property type="match status" value="1"/>
</dbReference>
<dbReference type="FunFam" id="3.30.70.1560:FF:000001">
    <property type="entry name" value="Pseudouridine synthase"/>
    <property type="match status" value="1"/>
</dbReference>
<dbReference type="SMART" id="SM00363">
    <property type="entry name" value="S4"/>
    <property type="match status" value="1"/>
</dbReference>
<dbReference type="Gene3D" id="3.30.70.1560">
    <property type="entry name" value="Alpha-L RNA-binding motif"/>
    <property type="match status" value="1"/>
</dbReference>
<comment type="similarity">
    <text evidence="1 5">Belongs to the pseudouridine synthase RsuA family.</text>
</comment>
<dbReference type="EC" id="5.4.99.-" evidence="5"/>